<comment type="caution">
    <text evidence="1">Lacks conserved residue(s) required for the propagation of feature annotation.</text>
</comment>
<keyword evidence="2" id="KW-0812">Transmembrane</keyword>
<dbReference type="Gene3D" id="2.10.25.10">
    <property type="entry name" value="Laminin"/>
    <property type="match status" value="1"/>
</dbReference>
<gene>
    <name evidence="4" type="ORF">PMEA_00032999</name>
</gene>
<evidence type="ECO:0000256" key="1">
    <source>
        <dbReference type="PROSITE-ProRule" id="PRU00076"/>
    </source>
</evidence>
<keyword evidence="1" id="KW-0245">EGF-like domain</keyword>
<comment type="caution">
    <text evidence="4">The sequence shown here is derived from an EMBL/GenBank/DDBJ whole genome shotgun (WGS) entry which is preliminary data.</text>
</comment>
<feature type="disulfide bond" evidence="1">
    <location>
        <begin position="102"/>
        <end position="119"/>
    </location>
</feature>
<protein>
    <recommendedName>
        <fullName evidence="3">EGF-like domain-containing protein</fullName>
    </recommendedName>
</protein>
<organism evidence="4 5">
    <name type="scientific">Pocillopora meandrina</name>
    <dbReference type="NCBI Taxonomy" id="46732"/>
    <lineage>
        <taxon>Eukaryota</taxon>
        <taxon>Metazoa</taxon>
        <taxon>Cnidaria</taxon>
        <taxon>Anthozoa</taxon>
        <taxon>Hexacorallia</taxon>
        <taxon>Scleractinia</taxon>
        <taxon>Astrocoeniina</taxon>
        <taxon>Pocilloporidae</taxon>
        <taxon>Pocillopora</taxon>
    </lineage>
</organism>
<feature type="transmembrane region" description="Helical" evidence="2">
    <location>
        <begin position="459"/>
        <end position="481"/>
    </location>
</feature>
<keyword evidence="1" id="KW-1015">Disulfide bond</keyword>
<keyword evidence="2" id="KW-1133">Transmembrane helix</keyword>
<dbReference type="SUPFAM" id="SSF57196">
    <property type="entry name" value="EGF/Laminin"/>
    <property type="match status" value="1"/>
</dbReference>
<evidence type="ECO:0000259" key="3">
    <source>
        <dbReference type="PROSITE" id="PS50026"/>
    </source>
</evidence>
<dbReference type="Proteomes" id="UP001159428">
    <property type="component" value="Unassembled WGS sequence"/>
</dbReference>
<feature type="domain" description="EGF-like" evidence="3">
    <location>
        <begin position="93"/>
        <end position="132"/>
    </location>
</feature>
<feature type="transmembrane region" description="Helical" evidence="2">
    <location>
        <begin position="419"/>
        <end position="439"/>
    </location>
</feature>
<dbReference type="InterPro" id="IPR000742">
    <property type="entry name" value="EGF"/>
</dbReference>
<accession>A0AAU9W2R5</accession>
<feature type="disulfide bond" evidence="1">
    <location>
        <begin position="122"/>
        <end position="131"/>
    </location>
</feature>
<keyword evidence="5" id="KW-1185">Reference proteome</keyword>
<dbReference type="PROSITE" id="PS50026">
    <property type="entry name" value="EGF_3"/>
    <property type="match status" value="1"/>
</dbReference>
<proteinExistence type="predicted"/>
<evidence type="ECO:0000256" key="2">
    <source>
        <dbReference type="SAM" id="Phobius"/>
    </source>
</evidence>
<sequence length="513" mass="58144">KGVRQDFAEPGVSYANFKHEQFSYLNISRIGSKLVQKDTECGLACLQVTSCSSFNLATFPDINGKLLCELLPSDKHRMPNELIHNPMFHHFSKTSPCINDPCLNKGKCVAKFKDGDYYCSWCPRFYNGKDCKTASHSNAFLAYCDMTSHNGGWTMCYTTDEFVKPRTEVTYNASIPYGTVGYRTNCNNISIMFLDHQTLAKVYFKRRTNQSITASLNYGNGASTYGLWDGVGVSNAYLYQLLICDTSFYGGYFVSGYTNCYKQCVSWCGDKVSPYFRTASTRSYFGVAFNANGHRPVNKRLISVVMITIIIITMIIRYIFQEETSITLSGFQGRFHRQDSSTGVSYINFKPEAFSYLNITRVGSELVQDGSECGFACLEITSCFSYNLAAFPDNWGKLFCELLPSDMHREPNELISNPIFHHFSKTVSAIFLLCLSFSVSYSFKLCRKLTAIYFQLNNFLALLLFILFNLRFCPFVGLHCLDIKERGFSRGNGMYWLDPDGGSHSMHFRPTVT</sequence>
<keyword evidence="2" id="KW-0472">Membrane</keyword>
<reference evidence="4 5" key="1">
    <citation type="submission" date="2022-05" db="EMBL/GenBank/DDBJ databases">
        <authorList>
            <consortium name="Genoscope - CEA"/>
            <person name="William W."/>
        </authorList>
    </citation>
    <scope>NUCLEOTIDE SEQUENCE [LARGE SCALE GENOMIC DNA]</scope>
</reference>
<evidence type="ECO:0000313" key="4">
    <source>
        <dbReference type="EMBL" id="CAH3045923.1"/>
    </source>
</evidence>
<evidence type="ECO:0000313" key="5">
    <source>
        <dbReference type="Proteomes" id="UP001159428"/>
    </source>
</evidence>
<feature type="non-terminal residue" evidence="4">
    <location>
        <position position="1"/>
    </location>
</feature>
<name>A0AAU9W2R5_9CNID</name>
<feature type="transmembrane region" description="Helical" evidence="2">
    <location>
        <begin position="301"/>
        <end position="320"/>
    </location>
</feature>
<dbReference type="EMBL" id="CALNXJ010000008">
    <property type="protein sequence ID" value="CAH3045923.1"/>
    <property type="molecule type" value="Genomic_DNA"/>
</dbReference>
<dbReference type="AlphaFoldDB" id="A0AAU9W2R5"/>